<dbReference type="GO" id="GO:0006310">
    <property type="term" value="P:DNA recombination"/>
    <property type="evidence" value="ECO:0007669"/>
    <property type="project" value="UniProtKB-KW"/>
</dbReference>
<feature type="domain" description="Tyr recombinase" evidence="4">
    <location>
        <begin position="128"/>
        <end position="365"/>
    </location>
</feature>
<dbReference type="SUPFAM" id="SSF56349">
    <property type="entry name" value="DNA breaking-rejoining enzymes"/>
    <property type="match status" value="1"/>
</dbReference>
<evidence type="ECO:0000313" key="5">
    <source>
        <dbReference type="EMBL" id="MCC3299693.1"/>
    </source>
</evidence>
<dbReference type="Gene3D" id="1.10.150.130">
    <property type="match status" value="1"/>
</dbReference>
<accession>A0A9X1MGL5</accession>
<sequence>MTLIADHRHGELLSPADAARVQEALDNSISDATKTAYASDWRAFTGWCSSSGYRPMPALAETVIAYLTFMASAVRPDGRHAYAQSTIVRRASSINAQHVAAGMAPPGADGRVTRALKAIKRYRTQPQRRVAPLLTGDVRLLLEGTQVRTWPDGIGAVRDAALLLAGFAGAFRRSELAALKISDVIPDLADGVYLRVRRSKTDQEGQGQIKGLPYGVHPLTCAPCAIYRWMDLLDAAEGPDGRPGLMRALRKAGQPTSHICRDGRHQRRSDNESPLFRSLAGGGVIKPKGMTGHAVSDVIKRRAAAAGLDPNQYAGHSLRAGFVTQAFKSGADSRSVRRQTGHTGDAILAVYDRENAPLEGNAVRSIGL</sequence>
<evidence type="ECO:0000256" key="2">
    <source>
        <dbReference type="ARBA" id="ARBA00023172"/>
    </source>
</evidence>
<keyword evidence="6" id="KW-1185">Reference proteome</keyword>
<feature type="compositionally biased region" description="Basic and acidic residues" evidence="3">
    <location>
        <begin position="259"/>
        <end position="271"/>
    </location>
</feature>
<dbReference type="RefSeq" id="WP_227897679.1">
    <property type="nucleotide sequence ID" value="NZ_CP099467.1"/>
</dbReference>
<dbReference type="GO" id="GO:0015074">
    <property type="term" value="P:DNA integration"/>
    <property type="evidence" value="ECO:0007669"/>
    <property type="project" value="InterPro"/>
</dbReference>
<dbReference type="GO" id="GO:0003677">
    <property type="term" value="F:DNA binding"/>
    <property type="evidence" value="ECO:0007669"/>
    <property type="project" value="UniProtKB-KW"/>
</dbReference>
<evidence type="ECO:0000259" key="4">
    <source>
        <dbReference type="PROSITE" id="PS51898"/>
    </source>
</evidence>
<dbReference type="InterPro" id="IPR002104">
    <property type="entry name" value="Integrase_catalytic"/>
</dbReference>
<comment type="caution">
    <text evidence="5">The sequence shown here is derived from an EMBL/GenBank/DDBJ whole genome shotgun (WGS) entry which is preliminary data.</text>
</comment>
<dbReference type="EMBL" id="JAJFZV010000020">
    <property type="protein sequence ID" value="MCC3299693.1"/>
    <property type="molecule type" value="Genomic_DNA"/>
</dbReference>
<evidence type="ECO:0000256" key="3">
    <source>
        <dbReference type="SAM" id="MobiDB-lite"/>
    </source>
</evidence>
<dbReference type="AlphaFoldDB" id="A0A9X1MGL5"/>
<evidence type="ECO:0000313" key="6">
    <source>
        <dbReference type="Proteomes" id="UP001139158"/>
    </source>
</evidence>
<dbReference type="InterPro" id="IPR052925">
    <property type="entry name" value="Phage_Integrase-like_Recomb"/>
</dbReference>
<feature type="region of interest" description="Disordered" evidence="3">
    <location>
        <begin position="251"/>
        <end position="276"/>
    </location>
</feature>
<dbReference type="InterPro" id="IPR011010">
    <property type="entry name" value="DNA_brk_join_enz"/>
</dbReference>
<dbReference type="SUPFAM" id="SSF47823">
    <property type="entry name" value="lambda integrase-like, N-terminal domain"/>
    <property type="match status" value="1"/>
</dbReference>
<dbReference type="InterPro" id="IPR010998">
    <property type="entry name" value="Integrase_recombinase_N"/>
</dbReference>
<dbReference type="CDD" id="cd00799">
    <property type="entry name" value="INT_Cre_C"/>
    <property type="match status" value="1"/>
</dbReference>
<dbReference type="PANTHER" id="PTHR34605">
    <property type="entry name" value="PHAGE_INTEGRASE DOMAIN-CONTAINING PROTEIN"/>
    <property type="match status" value="1"/>
</dbReference>
<evidence type="ECO:0000256" key="1">
    <source>
        <dbReference type="ARBA" id="ARBA00023125"/>
    </source>
</evidence>
<protein>
    <submittedName>
        <fullName evidence="5">Site-specific integrase</fullName>
    </submittedName>
</protein>
<reference evidence="5" key="1">
    <citation type="submission" date="2021-10" db="EMBL/GenBank/DDBJ databases">
        <title>Novel species in genus Arthrobacter.</title>
        <authorList>
            <person name="Liu Y."/>
        </authorList>
    </citation>
    <scope>NUCLEOTIDE SEQUENCE</scope>
    <source>
        <strain evidence="5">Zg-Y453</strain>
    </source>
</reference>
<organism evidence="5 6">
    <name type="scientific">Arthrobacter caoxuetaonis</name>
    <dbReference type="NCBI Taxonomy" id="2886935"/>
    <lineage>
        <taxon>Bacteria</taxon>
        <taxon>Bacillati</taxon>
        <taxon>Actinomycetota</taxon>
        <taxon>Actinomycetes</taxon>
        <taxon>Micrococcales</taxon>
        <taxon>Micrococcaceae</taxon>
        <taxon>Arthrobacter</taxon>
    </lineage>
</organism>
<dbReference type="Gene3D" id="1.10.443.10">
    <property type="entry name" value="Intergrase catalytic core"/>
    <property type="match status" value="1"/>
</dbReference>
<gene>
    <name evidence="5" type="ORF">LJ757_18010</name>
</gene>
<dbReference type="PANTHER" id="PTHR34605:SF4">
    <property type="entry name" value="DNA ADENINE METHYLTRANSFERASE"/>
    <property type="match status" value="1"/>
</dbReference>
<dbReference type="InterPro" id="IPR013762">
    <property type="entry name" value="Integrase-like_cat_sf"/>
</dbReference>
<dbReference type="Proteomes" id="UP001139158">
    <property type="component" value="Unassembled WGS sequence"/>
</dbReference>
<name>A0A9X1MGL5_9MICC</name>
<dbReference type="PROSITE" id="PS51898">
    <property type="entry name" value="TYR_RECOMBINASE"/>
    <property type="match status" value="1"/>
</dbReference>
<keyword evidence="1" id="KW-0238">DNA-binding</keyword>
<proteinExistence type="predicted"/>
<keyword evidence="2" id="KW-0233">DNA recombination</keyword>